<dbReference type="InterPro" id="IPR005046">
    <property type="entry name" value="DUF285"/>
</dbReference>
<dbReference type="Pfam" id="PF03382">
    <property type="entry name" value="DUF285"/>
    <property type="match status" value="3"/>
</dbReference>
<dbReference type="Proteomes" id="UP000184462">
    <property type="component" value="Unassembled WGS sequence"/>
</dbReference>
<dbReference type="InterPro" id="IPR013783">
    <property type="entry name" value="Ig-like_fold"/>
</dbReference>
<dbReference type="STRING" id="1155689.SAMN05444278_1361"/>
<accession>A0A1M4YIP1</accession>
<evidence type="ECO:0000313" key="2">
    <source>
        <dbReference type="EMBL" id="SHF05637.1"/>
    </source>
</evidence>
<evidence type="ECO:0000259" key="1">
    <source>
        <dbReference type="PROSITE" id="PS50093"/>
    </source>
</evidence>
<feature type="domain" description="PKD" evidence="1">
    <location>
        <begin position="496"/>
        <end position="529"/>
    </location>
</feature>
<feature type="non-terminal residue" evidence="2">
    <location>
        <position position="1"/>
    </location>
</feature>
<keyword evidence="3" id="KW-1185">Reference proteome</keyword>
<dbReference type="AlphaFoldDB" id="A0A1M4YIP1"/>
<dbReference type="RefSeq" id="WP_143185699.1">
    <property type="nucleotide sequence ID" value="NZ_FQTW01000036.1"/>
</dbReference>
<proteinExistence type="predicted"/>
<dbReference type="Gene3D" id="2.60.40.10">
    <property type="entry name" value="Immunoglobulins"/>
    <property type="match status" value="2"/>
</dbReference>
<dbReference type="OrthoDB" id="9813840at2"/>
<dbReference type="InterPro" id="IPR011889">
    <property type="entry name" value="Liste_lipo_26"/>
</dbReference>
<sequence>EEFGLGRFVMSLSTANYDALLQAWSQLELTNSLSPNFGETTYSCAAADARQSIIDTYGWTIDDGGSAVDCDFAPFVTTWQTTSSNEYIAIPTSGGADITDFNFTIDWGDGTTETITGDDPDPIHMYASAGTYTVSISGTFPWMNLWSSGEANAGKLQSVEQWGDIQWESMKEMFGHASNMTYNATDIPDLTNVTDLSYMFRGASSFNGDISNWDLSSVENMNYMFFDATSFNQNINTKVINEGTPEEYVAWDVSSVTTMLVTFSNASSFNQSLDNWDVSNVTEMYGMFDGASAFNGDISTWNINNVNDMVYMFRGASAFNQNINTKVINEGAPEEYIAWDVSHGPSIYAMFVNATSFNQPLDQWDVSQVTDLDYMFDGATAFNQDLSSWDVSQSAYFNDFLTGTAFSQENYDALLQAWSQLDLVDGMTMNLDAMYSCAAAEARQSIIDNNNWTINDGGSAVDCDFAPFVTTWQTTSSNENITIPTGGGADITDFDFTIDWGDGTIETITGDDPDPSHSYAAAGTYTVSIRGTFPWMQQTDAANAVKLQTVVQWGDI</sequence>
<dbReference type="SUPFAM" id="SSF49299">
    <property type="entry name" value="PKD domain"/>
    <property type="match status" value="2"/>
</dbReference>
<dbReference type="InterPro" id="IPR000601">
    <property type="entry name" value="PKD_dom"/>
</dbReference>
<dbReference type="EMBL" id="FQTW01000036">
    <property type="protein sequence ID" value="SHF05637.1"/>
    <property type="molecule type" value="Genomic_DNA"/>
</dbReference>
<dbReference type="NCBIfam" id="TIGR02167">
    <property type="entry name" value="Liste_lipo_26"/>
    <property type="match status" value="2"/>
</dbReference>
<organism evidence="2 3">
    <name type="scientific">Psychroflexus salarius</name>
    <dbReference type="NCBI Taxonomy" id="1155689"/>
    <lineage>
        <taxon>Bacteria</taxon>
        <taxon>Pseudomonadati</taxon>
        <taxon>Bacteroidota</taxon>
        <taxon>Flavobacteriia</taxon>
        <taxon>Flavobacteriales</taxon>
        <taxon>Flavobacteriaceae</taxon>
        <taxon>Psychroflexus</taxon>
    </lineage>
</organism>
<dbReference type="CDD" id="cd00146">
    <property type="entry name" value="PKD"/>
    <property type="match status" value="1"/>
</dbReference>
<gene>
    <name evidence="2" type="ORF">SAMN05444278_1361</name>
</gene>
<feature type="domain" description="PKD" evidence="1">
    <location>
        <begin position="103"/>
        <end position="139"/>
    </location>
</feature>
<feature type="non-terminal residue" evidence="2">
    <location>
        <position position="556"/>
    </location>
</feature>
<name>A0A1M4YIP1_9FLAO</name>
<dbReference type="PROSITE" id="PS50093">
    <property type="entry name" value="PKD"/>
    <property type="match status" value="2"/>
</dbReference>
<dbReference type="InterPro" id="IPR035986">
    <property type="entry name" value="PKD_dom_sf"/>
</dbReference>
<reference evidence="2 3" key="1">
    <citation type="submission" date="2016-11" db="EMBL/GenBank/DDBJ databases">
        <authorList>
            <person name="Jaros S."/>
            <person name="Januszkiewicz K."/>
            <person name="Wedrychowicz H."/>
        </authorList>
    </citation>
    <scope>NUCLEOTIDE SEQUENCE [LARGE SCALE GENOMIC DNA]</scope>
    <source>
        <strain evidence="2 3">DSM 25661</strain>
    </source>
</reference>
<evidence type="ECO:0000313" key="3">
    <source>
        <dbReference type="Proteomes" id="UP000184462"/>
    </source>
</evidence>
<protein>
    <submittedName>
        <fullName evidence="2">Surface protein</fullName>
    </submittedName>
</protein>